<evidence type="ECO:0000313" key="1">
    <source>
        <dbReference type="EMBL" id="SMB79581.1"/>
    </source>
</evidence>
<dbReference type="AlphaFoldDB" id="A0A1W1UFJ1"/>
<organism evidence="1 2">
    <name type="scientific">Hymenobacter roseosalivarius DSM 11622</name>
    <dbReference type="NCBI Taxonomy" id="645990"/>
    <lineage>
        <taxon>Bacteria</taxon>
        <taxon>Pseudomonadati</taxon>
        <taxon>Bacteroidota</taxon>
        <taxon>Cytophagia</taxon>
        <taxon>Cytophagales</taxon>
        <taxon>Hymenobacteraceae</taxon>
        <taxon>Hymenobacter</taxon>
    </lineage>
</organism>
<evidence type="ECO:0000313" key="2">
    <source>
        <dbReference type="Proteomes" id="UP000192266"/>
    </source>
</evidence>
<dbReference type="OrthoDB" id="885087at2"/>
<keyword evidence="2" id="KW-1185">Reference proteome</keyword>
<dbReference type="RefSeq" id="WP_084443080.1">
    <property type="nucleotide sequence ID" value="NZ_FWWW01000009.1"/>
</dbReference>
<dbReference type="Proteomes" id="UP000192266">
    <property type="component" value="Unassembled WGS sequence"/>
</dbReference>
<protein>
    <submittedName>
        <fullName evidence="1">Uncharacterized protein</fullName>
    </submittedName>
</protein>
<proteinExistence type="predicted"/>
<dbReference type="STRING" id="645990.SAMN00120144_4121"/>
<accession>A0A1W1UFJ1</accession>
<name>A0A1W1UFJ1_9BACT</name>
<reference evidence="1 2" key="1">
    <citation type="submission" date="2017-04" db="EMBL/GenBank/DDBJ databases">
        <authorList>
            <person name="Afonso C.L."/>
            <person name="Miller P.J."/>
            <person name="Scott M.A."/>
            <person name="Spackman E."/>
            <person name="Goraichik I."/>
            <person name="Dimitrov K.M."/>
            <person name="Suarez D.L."/>
            <person name="Swayne D.E."/>
        </authorList>
    </citation>
    <scope>NUCLEOTIDE SEQUENCE [LARGE SCALE GENOMIC DNA]</scope>
    <source>
        <strain evidence="1 2">DSM 11622</strain>
    </source>
</reference>
<gene>
    <name evidence="1" type="ORF">SAMN00120144_4121</name>
</gene>
<sequence>MLLSVGPGKKKQRAVGHFSHWQTQVFRYAGLTHTGRPRYQPDRTPRPYLHELHSAAEVRRALAQQQQWPKPQPVNTEK</sequence>
<dbReference type="EMBL" id="FWWW01000009">
    <property type="protein sequence ID" value="SMB79581.1"/>
    <property type="molecule type" value="Genomic_DNA"/>
</dbReference>